<reference evidence="3 4" key="1">
    <citation type="submission" date="2015-03" db="EMBL/GenBank/DDBJ databases">
        <authorList>
            <consortium name="Pathogen Informatics"/>
        </authorList>
    </citation>
    <scope>NUCLEOTIDE SEQUENCE [LARGE SCALE GENOMIC DNA]</scope>
    <source>
        <strain evidence="2 4">Bir 187</strain>
        <strain evidence="1 3">H09601792</strain>
    </source>
</reference>
<evidence type="ECO:0000313" key="1">
    <source>
        <dbReference type="EMBL" id="CFE65594.1"/>
    </source>
</evidence>
<proteinExistence type="predicted"/>
<dbReference type="Proteomes" id="UP000049023">
    <property type="component" value="Unassembled WGS sequence"/>
</dbReference>
<dbReference type="AlphaFoldDB" id="A0A655ANP6"/>
<evidence type="ECO:0000313" key="3">
    <source>
        <dbReference type="Proteomes" id="UP000046947"/>
    </source>
</evidence>
<accession>A0A655ANP6</accession>
<name>A0A655ANP6_MYCTX</name>
<protein>
    <submittedName>
        <fullName evidence="2">Uncharacterized protein</fullName>
    </submittedName>
</protein>
<dbReference type="EMBL" id="CNFU01001598">
    <property type="protein sequence ID" value="CKT57652.1"/>
    <property type="molecule type" value="Genomic_DNA"/>
</dbReference>
<evidence type="ECO:0000313" key="4">
    <source>
        <dbReference type="Proteomes" id="UP000049023"/>
    </source>
</evidence>
<dbReference type="EMBL" id="CFOH01000678">
    <property type="protein sequence ID" value="CFE65594.1"/>
    <property type="molecule type" value="Genomic_DNA"/>
</dbReference>
<gene>
    <name evidence="1" type="ORF">ERS007688_03271</name>
    <name evidence="2" type="ORF">ERS027661_04536</name>
</gene>
<dbReference type="Proteomes" id="UP000046947">
    <property type="component" value="Unassembled WGS sequence"/>
</dbReference>
<sequence length="153" mass="15921">MAFSRASMAAATTSRGAKSPIGCTPAVIELPCLSTKIAPSPRMASVISGRRPPARPAKSIVGWNWMNSRSLTATPAHNPRAMPSPVEPAGLVVALYRCPSPPVARITDGALIMPHPSGLTTNSPVTAVPSCSTRNATWPVRISSIPAASWSAR</sequence>
<organism evidence="2 4">
    <name type="scientific">Mycobacterium tuberculosis</name>
    <dbReference type="NCBI Taxonomy" id="1773"/>
    <lineage>
        <taxon>Bacteria</taxon>
        <taxon>Bacillati</taxon>
        <taxon>Actinomycetota</taxon>
        <taxon>Actinomycetes</taxon>
        <taxon>Mycobacteriales</taxon>
        <taxon>Mycobacteriaceae</taxon>
        <taxon>Mycobacterium</taxon>
        <taxon>Mycobacterium tuberculosis complex</taxon>
    </lineage>
</organism>
<evidence type="ECO:0000313" key="2">
    <source>
        <dbReference type="EMBL" id="CKT57652.1"/>
    </source>
</evidence>